<dbReference type="Gene3D" id="3.40.50.10600">
    <property type="entry name" value="SpoIIaa-like domains"/>
    <property type="match status" value="1"/>
</dbReference>
<evidence type="ECO:0008006" key="3">
    <source>
        <dbReference type="Google" id="ProtNLM"/>
    </source>
</evidence>
<dbReference type="Proteomes" id="UP000242502">
    <property type="component" value="Unassembled WGS sequence"/>
</dbReference>
<dbReference type="EMBL" id="MDLC01000012">
    <property type="protein sequence ID" value="ODS24210.1"/>
    <property type="molecule type" value="Genomic_DNA"/>
</dbReference>
<dbReference type="AlphaFoldDB" id="A0A1D2QRR0"/>
<sequence length="135" mass="15640">MNIKKHGLSIGIERINDRFFLTFKVVGKLTHKDYEIITPMVDSALGEVREAKVNVLIDVTEMEGWELRAAWDDFKLGLKHGGEFKKIAIYGNKNWQKMTAKVGSWFISGEIKYFDTFDQAMDWLNRLTLDIPNNK</sequence>
<dbReference type="InterPro" id="IPR021866">
    <property type="entry name" value="SpoIIAA-like"/>
</dbReference>
<reference evidence="1 2" key="1">
    <citation type="journal article" date="2016" name="Appl. Environ. Microbiol.">
        <title>Lack of Overt Genome Reduction in the Bryostatin-Producing Bryozoan Symbiont "Candidatus Endobugula sertula".</title>
        <authorList>
            <person name="Miller I.J."/>
            <person name="Vanee N."/>
            <person name="Fong S.S."/>
            <person name="Lim-Fong G.E."/>
            <person name="Kwan J.C."/>
        </authorList>
    </citation>
    <scope>NUCLEOTIDE SEQUENCE [LARGE SCALE GENOMIC DNA]</scope>
    <source>
        <strain evidence="1">AB1-4</strain>
    </source>
</reference>
<dbReference type="SUPFAM" id="SSF52091">
    <property type="entry name" value="SpoIIaa-like"/>
    <property type="match status" value="1"/>
</dbReference>
<protein>
    <recommendedName>
        <fullName evidence="3">STAS/SEC14 domain-containing protein</fullName>
    </recommendedName>
</protein>
<dbReference type="Pfam" id="PF11964">
    <property type="entry name" value="SpoIIAA-like"/>
    <property type="match status" value="1"/>
</dbReference>
<organism evidence="1 2">
    <name type="scientific">Candidatus Endobugula sertula</name>
    <name type="common">Bugula neritina bacterial symbiont</name>
    <dbReference type="NCBI Taxonomy" id="62101"/>
    <lineage>
        <taxon>Bacteria</taxon>
        <taxon>Pseudomonadati</taxon>
        <taxon>Pseudomonadota</taxon>
        <taxon>Gammaproteobacteria</taxon>
        <taxon>Cellvibrionales</taxon>
        <taxon>Cellvibrionaceae</taxon>
        <taxon>Candidatus Endobugula</taxon>
    </lineage>
</organism>
<evidence type="ECO:0000313" key="1">
    <source>
        <dbReference type="EMBL" id="ODS24210.1"/>
    </source>
</evidence>
<comment type="caution">
    <text evidence="1">The sequence shown here is derived from an EMBL/GenBank/DDBJ whole genome shotgun (WGS) entry which is preliminary data.</text>
</comment>
<name>A0A1D2QRR0_9GAMM</name>
<dbReference type="InterPro" id="IPR036513">
    <property type="entry name" value="STAS_dom_sf"/>
</dbReference>
<proteinExistence type="predicted"/>
<gene>
    <name evidence="1" type="ORF">AB835_04855</name>
</gene>
<accession>A0A1D2QRR0</accession>
<dbReference type="InterPro" id="IPR038396">
    <property type="entry name" value="SpoIIAA-like_sf"/>
</dbReference>
<evidence type="ECO:0000313" key="2">
    <source>
        <dbReference type="Proteomes" id="UP000242502"/>
    </source>
</evidence>